<keyword evidence="1 7" id="KW-0474">Menaquinone biosynthesis</keyword>
<dbReference type="HAMAP" id="MF_01659">
    <property type="entry name" value="MenD"/>
    <property type="match status" value="1"/>
</dbReference>
<dbReference type="InterPro" id="IPR029061">
    <property type="entry name" value="THDP-binding"/>
</dbReference>
<keyword evidence="2 7" id="KW-0808">Transferase</keyword>
<evidence type="ECO:0000256" key="7">
    <source>
        <dbReference type="HAMAP-Rule" id="MF_01659"/>
    </source>
</evidence>
<keyword evidence="11" id="KW-1185">Reference proteome</keyword>
<evidence type="ECO:0000256" key="3">
    <source>
        <dbReference type="ARBA" id="ARBA00022723"/>
    </source>
</evidence>
<dbReference type="Pfam" id="PF02776">
    <property type="entry name" value="TPP_enzyme_N"/>
    <property type="match status" value="1"/>
</dbReference>
<comment type="cofactor">
    <cofactor evidence="7">
        <name>thiamine diphosphate</name>
        <dbReference type="ChEBI" id="CHEBI:58937"/>
    </cofactor>
    <text evidence="7">Binds 1 thiamine pyrophosphate per subunit.</text>
</comment>
<feature type="domain" description="Thiamine pyrophosphate enzyme N-terminal TPP-binding" evidence="9">
    <location>
        <begin position="11"/>
        <end position="125"/>
    </location>
</feature>
<comment type="subunit">
    <text evidence="7">Homodimer.</text>
</comment>
<organism evidence="10 11">
    <name type="scientific">Geochorda subterranea</name>
    <dbReference type="NCBI Taxonomy" id="3109564"/>
    <lineage>
        <taxon>Bacteria</taxon>
        <taxon>Bacillati</taxon>
        <taxon>Bacillota</taxon>
        <taxon>Limnochordia</taxon>
        <taxon>Limnochordales</taxon>
        <taxon>Geochordaceae</taxon>
        <taxon>Geochorda</taxon>
    </lineage>
</organism>
<dbReference type="CDD" id="cd02009">
    <property type="entry name" value="TPP_SHCHC_synthase"/>
    <property type="match status" value="1"/>
</dbReference>
<dbReference type="SUPFAM" id="SSF52467">
    <property type="entry name" value="DHS-like NAD/FAD-binding domain"/>
    <property type="match status" value="1"/>
</dbReference>
<comment type="similarity">
    <text evidence="7">Belongs to the TPP enzyme family. MenD subfamily.</text>
</comment>
<dbReference type="EMBL" id="CP141614">
    <property type="protein sequence ID" value="WRP14575.1"/>
    <property type="molecule type" value="Genomic_DNA"/>
</dbReference>
<comment type="cofactor">
    <cofactor evidence="7">
        <name>Mg(2+)</name>
        <dbReference type="ChEBI" id="CHEBI:18420"/>
    </cofactor>
    <cofactor evidence="7">
        <name>Mn(2+)</name>
        <dbReference type="ChEBI" id="CHEBI:29035"/>
    </cofactor>
</comment>
<dbReference type="Gene3D" id="3.40.50.970">
    <property type="match status" value="2"/>
</dbReference>
<evidence type="ECO:0000313" key="11">
    <source>
        <dbReference type="Proteomes" id="UP001333102"/>
    </source>
</evidence>
<protein>
    <recommendedName>
        <fullName evidence="7">2-succinyl-5-enolpyruvyl-6-hydroxy-3-cyclohexene-1-carboxylate synthase</fullName>
        <shortName evidence="7">SEPHCHC synthase</shortName>
        <ecNumber evidence="7">2.2.1.9</ecNumber>
    </recommendedName>
    <alternativeName>
        <fullName evidence="7">Menaquinone biosynthesis protein MenD</fullName>
    </alternativeName>
</protein>
<comment type="catalytic activity">
    <reaction evidence="7">
        <text>isochorismate + 2-oxoglutarate + H(+) = 5-enolpyruvoyl-6-hydroxy-2-succinyl-cyclohex-3-ene-1-carboxylate + CO2</text>
        <dbReference type="Rhea" id="RHEA:25593"/>
        <dbReference type="ChEBI" id="CHEBI:15378"/>
        <dbReference type="ChEBI" id="CHEBI:16526"/>
        <dbReference type="ChEBI" id="CHEBI:16810"/>
        <dbReference type="ChEBI" id="CHEBI:29780"/>
        <dbReference type="ChEBI" id="CHEBI:58818"/>
        <dbReference type="EC" id="2.2.1.9"/>
    </reaction>
</comment>
<evidence type="ECO:0000256" key="5">
    <source>
        <dbReference type="ARBA" id="ARBA00023052"/>
    </source>
</evidence>
<comment type="pathway">
    <text evidence="7">Quinol/quinone metabolism; 1,4-dihydroxy-2-naphthoate biosynthesis; 1,4-dihydroxy-2-naphthoate from chorismate: step 2/7.</text>
</comment>
<proteinExistence type="inferred from homology"/>
<dbReference type="PANTHER" id="PTHR42916">
    <property type="entry name" value="2-SUCCINYL-5-ENOLPYRUVYL-6-HYDROXY-3-CYCLOHEXENE-1-CARBOXYLATE SYNTHASE"/>
    <property type="match status" value="1"/>
</dbReference>
<evidence type="ECO:0000256" key="6">
    <source>
        <dbReference type="ARBA" id="ARBA00023211"/>
    </source>
</evidence>
<accession>A0ABZ1BP09</accession>
<sequence length="609" mass="64557">MRPSEETWRYVDAFVQGLVDAGVRHICLAPGSRSTPLAVVLAARPELRLWPHVDERSCGFFALGLARALGGQPVAVACTSGTAAANLYPAVVEARYGRVPLVVLTADRPPELRGVGASQTIDQLGLYGSHVKWWVDAALPEATPPMLRYAAMLGARAARTAVAAPAGPVHLNFPFREPLLPQRPDGESAERQHAAGVVDPMASRASGAPSGVERTVDPATVERLVDALRSSARPLLVVGPQEDPALAAAAVRLARSLRAPLLADPLSQARWGRHELDAIIDAYDLLLRDEILAASLRPGLVLRMGAAPVSKALLAYLERHADVRQLVLDVPGGWRDPLLTGEPLWAADPAALLAHAAGRLEGSGAEAGRLEDRGEVAADPAWLARWKALQQAARGAVRRVLAAEASVSEPGAVVSLLRAMPDGATLYVGNSMPVRDLDAVGEADGRIVRVLANRGTSGIDGVVSAALGAAAGTRDGPVALIIGDLSFYHDLNGLLAARLHGLSLTVLLLHNDGGGIFSLLSQAQLPEADFERLFATPTGLDFRPAVEMYGGRWASAATPSQLERELQRALREGGLQVVEVRTDRRANARYHHRLWSEALEAARRAVAAP</sequence>
<reference evidence="11" key="1">
    <citation type="submission" date="2023-12" db="EMBL/GenBank/DDBJ databases">
        <title>Novel isolates from deep terrestrial aquifers shed light on the physiology and ecology of the class Limnochordia.</title>
        <authorList>
            <person name="Karnachuk O.V."/>
            <person name="Lukina A.P."/>
            <person name="Avakyan M.R."/>
            <person name="Kadnikov V."/>
            <person name="Begmatov S."/>
            <person name="Beletsky A.V."/>
            <person name="Mardanov A.V."/>
            <person name="Ravin N.V."/>
        </authorList>
    </citation>
    <scope>NUCLEOTIDE SEQUENCE [LARGE SCALE GENOMIC DNA]</scope>
    <source>
        <strain evidence="11">LN</strain>
    </source>
</reference>
<dbReference type="InterPro" id="IPR012001">
    <property type="entry name" value="Thiamin_PyroP_enz_TPP-bd_dom"/>
</dbReference>
<keyword evidence="3 7" id="KW-0479">Metal-binding</keyword>
<dbReference type="NCBIfam" id="TIGR00173">
    <property type="entry name" value="menD"/>
    <property type="match status" value="1"/>
</dbReference>
<dbReference type="Gene3D" id="3.40.50.1220">
    <property type="entry name" value="TPP-binding domain"/>
    <property type="match status" value="1"/>
</dbReference>
<dbReference type="Pfam" id="PF02775">
    <property type="entry name" value="TPP_enzyme_C"/>
    <property type="match status" value="1"/>
</dbReference>
<dbReference type="InterPro" id="IPR011766">
    <property type="entry name" value="TPP_enzyme_TPP-bd"/>
</dbReference>
<dbReference type="InterPro" id="IPR004433">
    <property type="entry name" value="MenaQ_synth_MenD"/>
</dbReference>
<evidence type="ECO:0000259" key="9">
    <source>
        <dbReference type="Pfam" id="PF02776"/>
    </source>
</evidence>
<dbReference type="GO" id="GO:0070204">
    <property type="term" value="F:2-succinyl-5-enolpyruvyl-6-hydroxy-3-cyclohexene-1-carboxylic-acid synthase activity"/>
    <property type="evidence" value="ECO:0007669"/>
    <property type="project" value="UniProtKB-EC"/>
</dbReference>
<keyword evidence="4 7" id="KW-0460">Magnesium</keyword>
<dbReference type="RefSeq" id="WP_324668926.1">
    <property type="nucleotide sequence ID" value="NZ_CP141614.1"/>
</dbReference>
<evidence type="ECO:0000256" key="1">
    <source>
        <dbReference type="ARBA" id="ARBA00022428"/>
    </source>
</evidence>
<dbReference type="Proteomes" id="UP001333102">
    <property type="component" value="Chromosome"/>
</dbReference>
<gene>
    <name evidence="7 10" type="primary">menD</name>
    <name evidence="10" type="ORF">VLY81_14355</name>
</gene>
<dbReference type="EC" id="2.2.1.9" evidence="7"/>
<evidence type="ECO:0000259" key="8">
    <source>
        <dbReference type="Pfam" id="PF02775"/>
    </source>
</evidence>
<keyword evidence="6 7" id="KW-0464">Manganese</keyword>
<keyword evidence="5 7" id="KW-0786">Thiamine pyrophosphate</keyword>
<comment type="pathway">
    <text evidence="7">Quinol/quinone metabolism; menaquinone biosynthesis.</text>
</comment>
<dbReference type="SUPFAM" id="SSF52518">
    <property type="entry name" value="Thiamin diphosphate-binding fold (THDP-binding)"/>
    <property type="match status" value="2"/>
</dbReference>
<evidence type="ECO:0000313" key="10">
    <source>
        <dbReference type="EMBL" id="WRP14575.1"/>
    </source>
</evidence>
<dbReference type="CDD" id="cd07037">
    <property type="entry name" value="TPP_PYR_MenD"/>
    <property type="match status" value="1"/>
</dbReference>
<dbReference type="PIRSF" id="PIRSF004983">
    <property type="entry name" value="MenD"/>
    <property type="match status" value="1"/>
</dbReference>
<comment type="function">
    <text evidence="7">Catalyzes the thiamine diphosphate-dependent decarboxylation of 2-oxoglutarate and the subsequent addition of the resulting succinic semialdehyde-thiamine pyrophosphate anion to isochorismate to yield 2-succinyl-5-enolpyruvyl-6-hydroxy-3-cyclohexene-1-carboxylate (SEPHCHC).</text>
</comment>
<dbReference type="InterPro" id="IPR029035">
    <property type="entry name" value="DHS-like_NAD/FAD-binding_dom"/>
</dbReference>
<dbReference type="PANTHER" id="PTHR42916:SF1">
    <property type="entry name" value="PROTEIN PHYLLO, CHLOROPLASTIC"/>
    <property type="match status" value="1"/>
</dbReference>
<evidence type="ECO:0000256" key="2">
    <source>
        <dbReference type="ARBA" id="ARBA00022679"/>
    </source>
</evidence>
<name>A0ABZ1BP09_9FIRM</name>
<feature type="domain" description="Thiamine pyrophosphate enzyme TPP-binding" evidence="8">
    <location>
        <begin position="462"/>
        <end position="580"/>
    </location>
</feature>
<evidence type="ECO:0000256" key="4">
    <source>
        <dbReference type="ARBA" id="ARBA00022842"/>
    </source>
</evidence>